<feature type="domain" description="LIM zinc-binding" evidence="7">
    <location>
        <begin position="8"/>
        <end position="70"/>
    </location>
</feature>
<feature type="region of interest" description="Disordered" evidence="6">
    <location>
        <begin position="80"/>
        <end position="155"/>
    </location>
</feature>
<dbReference type="STRING" id="765440.A0A0C3ATY3"/>
<name>A0A0C3ATY3_PILCF</name>
<dbReference type="Proteomes" id="UP000054166">
    <property type="component" value="Unassembled WGS sequence"/>
</dbReference>
<dbReference type="SUPFAM" id="SSF57716">
    <property type="entry name" value="Glucocorticoid receptor-like (DNA-binding domain)"/>
    <property type="match status" value="4"/>
</dbReference>
<gene>
    <name evidence="8" type="ORF">PILCRDRAFT_76713</name>
</gene>
<dbReference type="Pfam" id="PF00412">
    <property type="entry name" value="LIM"/>
    <property type="match status" value="2"/>
</dbReference>
<dbReference type="HOGENOM" id="CLU_054591_0_0_1"/>
<feature type="compositionally biased region" description="Polar residues" evidence="6">
    <location>
        <begin position="130"/>
        <end position="144"/>
    </location>
</feature>
<evidence type="ECO:0000256" key="1">
    <source>
        <dbReference type="ARBA" id="ARBA00022723"/>
    </source>
</evidence>
<dbReference type="PROSITE" id="PS50023">
    <property type="entry name" value="LIM_DOMAIN_2"/>
    <property type="match status" value="2"/>
</dbReference>
<evidence type="ECO:0000313" key="9">
    <source>
        <dbReference type="Proteomes" id="UP000054166"/>
    </source>
</evidence>
<reference evidence="8 9" key="1">
    <citation type="submission" date="2014-04" db="EMBL/GenBank/DDBJ databases">
        <authorList>
            <consortium name="DOE Joint Genome Institute"/>
            <person name="Kuo A."/>
            <person name="Tarkka M."/>
            <person name="Buscot F."/>
            <person name="Kohler A."/>
            <person name="Nagy L.G."/>
            <person name="Floudas D."/>
            <person name="Copeland A."/>
            <person name="Barry K.W."/>
            <person name="Cichocki N."/>
            <person name="Veneault-Fourrey C."/>
            <person name="LaButti K."/>
            <person name="Lindquist E.A."/>
            <person name="Lipzen A."/>
            <person name="Lundell T."/>
            <person name="Morin E."/>
            <person name="Murat C."/>
            <person name="Sun H."/>
            <person name="Tunlid A."/>
            <person name="Henrissat B."/>
            <person name="Grigoriev I.V."/>
            <person name="Hibbett D.S."/>
            <person name="Martin F."/>
            <person name="Nordberg H.P."/>
            <person name="Cantor M.N."/>
            <person name="Hua S.X."/>
        </authorList>
    </citation>
    <scope>NUCLEOTIDE SEQUENCE [LARGE SCALE GENOMIC DNA]</scope>
    <source>
        <strain evidence="8 9">F 1598</strain>
    </source>
</reference>
<dbReference type="SMART" id="SM00132">
    <property type="entry name" value="LIM"/>
    <property type="match status" value="2"/>
</dbReference>
<dbReference type="InterPro" id="IPR001781">
    <property type="entry name" value="Znf_LIM"/>
</dbReference>
<dbReference type="CDD" id="cd09401">
    <property type="entry name" value="LIM_TLP_like"/>
    <property type="match status" value="1"/>
</dbReference>
<evidence type="ECO:0000259" key="7">
    <source>
        <dbReference type="PROSITE" id="PS50023"/>
    </source>
</evidence>
<feature type="compositionally biased region" description="Polar residues" evidence="6">
    <location>
        <begin position="183"/>
        <end position="195"/>
    </location>
</feature>
<dbReference type="FunFam" id="2.10.110.10:FF:000001">
    <property type="entry name" value="Cysteine and glycine-rich protein 1"/>
    <property type="match status" value="2"/>
</dbReference>
<protein>
    <recommendedName>
        <fullName evidence="7">LIM zinc-binding domain-containing protein</fullName>
    </recommendedName>
</protein>
<dbReference type="AlphaFoldDB" id="A0A0C3ATY3"/>
<feature type="domain" description="LIM zinc-binding" evidence="7">
    <location>
        <begin position="282"/>
        <end position="342"/>
    </location>
</feature>
<dbReference type="Gene3D" id="2.10.110.10">
    <property type="entry name" value="Cysteine Rich Protein"/>
    <property type="match status" value="2"/>
</dbReference>
<proteinExistence type="predicted"/>
<feature type="compositionally biased region" description="Polar residues" evidence="6">
    <location>
        <begin position="84"/>
        <end position="117"/>
    </location>
</feature>
<dbReference type="PROSITE" id="PS00478">
    <property type="entry name" value="LIM_DOMAIN_1"/>
    <property type="match status" value="2"/>
</dbReference>
<feature type="compositionally biased region" description="Low complexity" evidence="6">
    <location>
        <begin position="118"/>
        <end position="129"/>
    </location>
</feature>
<keyword evidence="3 5" id="KW-0862">Zinc</keyword>
<sequence>MHPFGGTPICPRCNKSVYAAEQTMGPGRRLYHKPCLACTICNKRLDSLTLLEHDQKVLLSKTCHVKNFGIRDLRQANLPHRQDSNSTQGAHSTSPVKSNDIPFSSTDRQSISPVPAQSTGASGTRTGRTISPSSVLRPNRTLSPNKREIASTPESDELLEAVEQDDTVDDQAQFTSRARPVTPTFTGTSTNSGRTVTGFPRTVPLSPSKTGQNHPLVDQDGASSSPPKFLPATLGRSSSSTSARSFEKANMPVKQTSTGTRYGAALGGAPPSPVRQWGAGTPQCPTCSKNVYFAEQVKAIGKTWHKGCLRCTECSTLLDSTRLTEKDGNPLCHRCYGKLHGPQGGGYALLGKAGG</sequence>
<evidence type="ECO:0000313" key="8">
    <source>
        <dbReference type="EMBL" id="KIM77398.1"/>
    </source>
</evidence>
<evidence type="ECO:0000256" key="6">
    <source>
        <dbReference type="SAM" id="MobiDB-lite"/>
    </source>
</evidence>
<organism evidence="8 9">
    <name type="scientific">Piloderma croceum (strain F 1598)</name>
    <dbReference type="NCBI Taxonomy" id="765440"/>
    <lineage>
        <taxon>Eukaryota</taxon>
        <taxon>Fungi</taxon>
        <taxon>Dikarya</taxon>
        <taxon>Basidiomycota</taxon>
        <taxon>Agaricomycotina</taxon>
        <taxon>Agaricomycetes</taxon>
        <taxon>Agaricomycetidae</taxon>
        <taxon>Atheliales</taxon>
        <taxon>Atheliaceae</taxon>
        <taxon>Piloderma</taxon>
    </lineage>
</organism>
<keyword evidence="1 5" id="KW-0479">Metal-binding</keyword>
<feature type="region of interest" description="Disordered" evidence="6">
    <location>
        <begin position="168"/>
        <end position="251"/>
    </location>
</feature>
<keyword evidence="2" id="KW-0677">Repeat</keyword>
<evidence type="ECO:0000256" key="3">
    <source>
        <dbReference type="ARBA" id="ARBA00022833"/>
    </source>
</evidence>
<evidence type="ECO:0000256" key="2">
    <source>
        <dbReference type="ARBA" id="ARBA00022737"/>
    </source>
</evidence>
<keyword evidence="9" id="KW-1185">Reference proteome</keyword>
<dbReference type="OrthoDB" id="8062037at2759"/>
<dbReference type="GO" id="GO:0046872">
    <property type="term" value="F:metal ion binding"/>
    <property type="evidence" value="ECO:0007669"/>
    <property type="project" value="UniProtKB-KW"/>
</dbReference>
<dbReference type="InParanoid" id="A0A0C3ATY3"/>
<dbReference type="PANTHER" id="PTHR46074">
    <property type="entry name" value="CYSTEINE-RICH PROTEIN CRIP FAMILY MEMBER"/>
    <property type="match status" value="1"/>
</dbReference>
<dbReference type="GO" id="GO:0030695">
    <property type="term" value="F:GTPase regulator activity"/>
    <property type="evidence" value="ECO:0007669"/>
    <property type="project" value="UniProtKB-ARBA"/>
</dbReference>
<evidence type="ECO:0000256" key="4">
    <source>
        <dbReference type="ARBA" id="ARBA00023038"/>
    </source>
</evidence>
<accession>A0A0C3ATY3</accession>
<keyword evidence="4 5" id="KW-0440">LIM domain</keyword>
<dbReference type="PANTHER" id="PTHR46074:SF5">
    <property type="entry name" value="LIM DOMAIN-CONTAINING PROTEIN C"/>
    <property type="match status" value="1"/>
</dbReference>
<dbReference type="CDD" id="cd09326">
    <property type="entry name" value="LIM_CRP_like"/>
    <property type="match status" value="1"/>
</dbReference>
<dbReference type="EMBL" id="KN833025">
    <property type="protein sequence ID" value="KIM77398.1"/>
    <property type="molecule type" value="Genomic_DNA"/>
</dbReference>
<evidence type="ECO:0000256" key="5">
    <source>
        <dbReference type="PROSITE-ProRule" id="PRU00125"/>
    </source>
</evidence>
<reference evidence="9" key="2">
    <citation type="submission" date="2015-01" db="EMBL/GenBank/DDBJ databases">
        <title>Evolutionary Origins and Diversification of the Mycorrhizal Mutualists.</title>
        <authorList>
            <consortium name="DOE Joint Genome Institute"/>
            <consortium name="Mycorrhizal Genomics Consortium"/>
            <person name="Kohler A."/>
            <person name="Kuo A."/>
            <person name="Nagy L.G."/>
            <person name="Floudas D."/>
            <person name="Copeland A."/>
            <person name="Barry K.W."/>
            <person name="Cichocki N."/>
            <person name="Veneault-Fourrey C."/>
            <person name="LaButti K."/>
            <person name="Lindquist E.A."/>
            <person name="Lipzen A."/>
            <person name="Lundell T."/>
            <person name="Morin E."/>
            <person name="Murat C."/>
            <person name="Riley R."/>
            <person name="Ohm R."/>
            <person name="Sun H."/>
            <person name="Tunlid A."/>
            <person name="Henrissat B."/>
            <person name="Grigoriev I.V."/>
            <person name="Hibbett D.S."/>
            <person name="Martin F."/>
        </authorList>
    </citation>
    <scope>NUCLEOTIDE SEQUENCE [LARGE SCALE GENOMIC DNA]</scope>
    <source>
        <strain evidence="9">F 1598</strain>
    </source>
</reference>